<gene>
    <name evidence="3" type="ORF">SPHINGO391_490200</name>
</gene>
<sequence>MIETIHAGATVSISDLKKNPSGVIEAAGGFPVAVLNRNTPAAYLVPAAAWEELMDRLEDVELAELVRARADEVPVAVSLGDL</sequence>
<comment type="function">
    <text evidence="2">Antitoxin component of a type II toxin-antitoxin (TA) system.</text>
</comment>
<organism evidence="3 4">
    <name type="scientific">Sphingomonas aurantiaca</name>
    <dbReference type="NCBI Taxonomy" id="185949"/>
    <lineage>
        <taxon>Bacteria</taxon>
        <taxon>Pseudomonadati</taxon>
        <taxon>Pseudomonadota</taxon>
        <taxon>Alphaproteobacteria</taxon>
        <taxon>Sphingomonadales</taxon>
        <taxon>Sphingomonadaceae</taxon>
        <taxon>Sphingomonas</taxon>
    </lineage>
</organism>
<dbReference type="EMBL" id="CABVLI010000044">
    <property type="protein sequence ID" value="VVT26707.1"/>
    <property type="molecule type" value="Genomic_DNA"/>
</dbReference>
<reference evidence="3 4" key="1">
    <citation type="submission" date="2019-09" db="EMBL/GenBank/DDBJ databases">
        <authorList>
            <person name="Dittami M. S."/>
        </authorList>
    </citation>
    <scope>NUCLEOTIDE SEQUENCE [LARGE SCALE GENOMIC DNA]</scope>
    <source>
        <strain evidence="3">SPHINGO391</strain>
    </source>
</reference>
<dbReference type="SUPFAM" id="SSF143120">
    <property type="entry name" value="YefM-like"/>
    <property type="match status" value="1"/>
</dbReference>
<evidence type="ECO:0000256" key="1">
    <source>
        <dbReference type="ARBA" id="ARBA00009981"/>
    </source>
</evidence>
<dbReference type="NCBIfam" id="TIGR01552">
    <property type="entry name" value="phd_fam"/>
    <property type="match status" value="1"/>
</dbReference>
<evidence type="ECO:0000313" key="3">
    <source>
        <dbReference type="EMBL" id="VVT26707.1"/>
    </source>
</evidence>
<dbReference type="AlphaFoldDB" id="A0A5E8A610"/>
<dbReference type="Pfam" id="PF02604">
    <property type="entry name" value="PhdYeFM_antitox"/>
    <property type="match status" value="1"/>
</dbReference>
<dbReference type="PANTHER" id="PTHR33713">
    <property type="entry name" value="ANTITOXIN YAFN-RELATED"/>
    <property type="match status" value="1"/>
</dbReference>
<accession>A0A5E8A610</accession>
<evidence type="ECO:0000313" key="4">
    <source>
        <dbReference type="Proteomes" id="UP000326857"/>
    </source>
</evidence>
<proteinExistence type="inferred from homology"/>
<dbReference type="Proteomes" id="UP000326857">
    <property type="component" value="Unassembled WGS sequence"/>
</dbReference>
<name>A0A5E8A610_9SPHN</name>
<dbReference type="PANTHER" id="PTHR33713:SF10">
    <property type="entry name" value="ANTITOXIN YAFN"/>
    <property type="match status" value="1"/>
</dbReference>
<comment type="similarity">
    <text evidence="1 2">Belongs to the phD/YefM antitoxin family.</text>
</comment>
<dbReference type="InterPro" id="IPR006442">
    <property type="entry name" value="Antitoxin_Phd/YefM"/>
</dbReference>
<dbReference type="InterPro" id="IPR036165">
    <property type="entry name" value="YefM-like_sf"/>
</dbReference>
<dbReference type="RefSeq" id="WP_128454289.1">
    <property type="nucleotide sequence ID" value="NZ_LR701528.1"/>
</dbReference>
<dbReference type="InterPro" id="IPR051405">
    <property type="entry name" value="phD/YefM_antitoxin"/>
</dbReference>
<protein>
    <recommendedName>
        <fullName evidence="2">Antitoxin</fullName>
    </recommendedName>
</protein>
<evidence type="ECO:0000256" key="2">
    <source>
        <dbReference type="RuleBase" id="RU362080"/>
    </source>
</evidence>